<dbReference type="InterPro" id="IPR054075">
    <property type="entry name" value="Gp53-like_C"/>
</dbReference>
<feature type="domain" description="Putative tail fiber protein gp53-like C-terminal" evidence="1">
    <location>
        <begin position="21"/>
        <end position="120"/>
    </location>
</feature>
<keyword evidence="3" id="KW-1185">Reference proteome</keyword>
<dbReference type="Pfam" id="PF21882">
    <property type="entry name" value="Gp53-like_C"/>
    <property type="match status" value="1"/>
</dbReference>
<evidence type="ECO:0000313" key="3">
    <source>
        <dbReference type="Proteomes" id="UP000029362"/>
    </source>
</evidence>
<gene>
    <name evidence="2" type="ORF">ep3_0044</name>
</gene>
<reference evidence="2 3" key="2">
    <citation type="journal article" date="2015" name="Virus Genes">
        <title>Genome sequencing and analysis of an Escherichia coli phage vB_EcoM-ep3 with a novel lysin, Lysep3.</title>
        <authorList>
            <person name="Lv M."/>
            <person name="Wang S."/>
            <person name="Yan G."/>
            <person name="Sun C."/>
            <person name="Feng X."/>
            <person name="Gu J."/>
            <person name="Han W."/>
            <person name="Lei L."/>
        </authorList>
    </citation>
    <scope>NUCLEOTIDE SEQUENCE [LARGE SCALE GENOMIC DNA]</scope>
</reference>
<proteinExistence type="predicted"/>
<dbReference type="Gene3D" id="2.60.40.3940">
    <property type="match status" value="1"/>
</dbReference>
<dbReference type="OrthoDB" id="38064at10239"/>
<evidence type="ECO:0000313" key="2">
    <source>
        <dbReference type="EMBL" id="AIM50570.1"/>
    </source>
</evidence>
<organism evidence="2 3">
    <name type="scientific">Escherichia phage vB_EcoM-ep3</name>
    <dbReference type="NCBI Taxonomy" id="1541883"/>
    <lineage>
        <taxon>Viruses</taxon>
        <taxon>Duplodnaviria</taxon>
        <taxon>Heunggongvirae</taxon>
        <taxon>Uroviricota</taxon>
        <taxon>Caudoviricetes</taxon>
        <taxon>Iiscvirinae</taxon>
        <taxon>Jilinvirus</taxon>
        <taxon>Jilinvirus ep3</taxon>
    </lineage>
</organism>
<dbReference type="Proteomes" id="UP000029362">
    <property type="component" value="Segment"/>
</dbReference>
<dbReference type="RefSeq" id="YP_009100036.1">
    <property type="nucleotide sequence ID" value="NC_025430.1"/>
</dbReference>
<dbReference type="KEGG" id="vg:22112977"/>
<accession>A0A088FQL9</accession>
<name>A0A088FQL9_9CAUD</name>
<dbReference type="EMBL" id="KM360178">
    <property type="protein sequence ID" value="AIM50570.1"/>
    <property type="molecule type" value="Genomic_DNA"/>
</dbReference>
<dbReference type="GeneID" id="22112977"/>
<evidence type="ECO:0000259" key="1">
    <source>
        <dbReference type="Pfam" id="PF21882"/>
    </source>
</evidence>
<protein>
    <recommendedName>
        <fullName evidence="1">Putative tail fiber protein gp53-like C-terminal domain-containing protein</fullName>
    </recommendedName>
</protein>
<reference evidence="3" key="1">
    <citation type="submission" date="2014-12" db="EMBL/GenBank/DDBJ databases">
        <authorList>
            <person name="Lv M."/>
            <person name="Lei L."/>
        </authorList>
    </citation>
    <scope>NUCLEOTIDE SEQUENCE [LARGE SCALE GENOMIC DNA]</scope>
</reference>
<sequence length="120" mass="12813">MSEVLRGITNKNLAAQGYQELPGGMIIQWGSFTSTVTSGAGTTDTRMYQGTQSVTFPKPFPTAVVSIQATPRDNENIILEYANISGRTLTTFSSILGGVQNEGTVPGTTTLTVDWFAIGY</sequence>